<proteinExistence type="predicted"/>
<feature type="region of interest" description="Disordered" evidence="1">
    <location>
        <begin position="1"/>
        <end position="39"/>
    </location>
</feature>
<dbReference type="AlphaFoldDB" id="A0AAD4D6V0"/>
<evidence type="ECO:0000313" key="2">
    <source>
        <dbReference type="EMBL" id="KAG0266488.1"/>
    </source>
</evidence>
<feature type="region of interest" description="Disordered" evidence="1">
    <location>
        <begin position="204"/>
        <end position="262"/>
    </location>
</feature>
<feature type="compositionally biased region" description="Low complexity" evidence="1">
    <location>
        <begin position="25"/>
        <end position="37"/>
    </location>
</feature>
<organism evidence="2 3">
    <name type="scientific">Linnemannia exigua</name>
    <dbReference type="NCBI Taxonomy" id="604196"/>
    <lineage>
        <taxon>Eukaryota</taxon>
        <taxon>Fungi</taxon>
        <taxon>Fungi incertae sedis</taxon>
        <taxon>Mucoromycota</taxon>
        <taxon>Mortierellomycotina</taxon>
        <taxon>Mortierellomycetes</taxon>
        <taxon>Mortierellales</taxon>
        <taxon>Mortierellaceae</taxon>
        <taxon>Linnemannia</taxon>
    </lineage>
</organism>
<feature type="compositionally biased region" description="Low complexity" evidence="1">
    <location>
        <begin position="410"/>
        <end position="422"/>
    </location>
</feature>
<accession>A0AAD4D6V0</accession>
<sequence length="448" mass="47254">SDDGSITGSGVGFGWSSGGTPRPESSYTDSPSSNSTPLTTATLVAPSIAQRHQNTRNSFIDVAQVYAHRQSLAYPVDPAIAMQQRMSMIMMDNSQYEPDSHGGNPAVRPSRKSSAIHQQSILTDRRSVAGWPTGPGGAEDGKGGTNTWHRKRASVVIPEGTIPVRLWKEDAAAMATAAGTTAEDASSLRTPLASGTIPRIGAVSEKREGESTGTGAGAGTGAGEAGGMGYRPSVRNGAAVFEGSMPRKMTTSRSPSRSRLDDENFDAQQHTIDSLGISDAPATATLQQQQTSMSRRKWATGQIAVDDYNIQTSGLQDRGDGGEDAEHVIVSLPSPRGCLLEDDEHNYNHRPMGDDQDRYEYGMRSLPIVLTHRTTASTGGGSFKDTSSSGKGNGGSGGGGGGGRRSAELANTATSGTAGGATKFSYLDDYREQQQQQKLQQQQQQQQE</sequence>
<gene>
    <name evidence="2" type="ORF">BGZ95_003042</name>
</gene>
<name>A0AAD4D6V0_9FUNG</name>
<keyword evidence="3" id="KW-1185">Reference proteome</keyword>
<feature type="region of interest" description="Disordered" evidence="1">
    <location>
        <begin position="372"/>
        <end position="448"/>
    </location>
</feature>
<feature type="compositionally biased region" description="Low complexity" evidence="1">
    <location>
        <begin position="433"/>
        <end position="448"/>
    </location>
</feature>
<feature type="non-terminal residue" evidence="2">
    <location>
        <position position="1"/>
    </location>
</feature>
<reference evidence="2" key="1">
    <citation type="journal article" date="2020" name="Fungal Divers.">
        <title>Resolving the Mortierellaceae phylogeny through synthesis of multi-gene phylogenetics and phylogenomics.</title>
        <authorList>
            <person name="Vandepol N."/>
            <person name="Liber J."/>
            <person name="Desiro A."/>
            <person name="Na H."/>
            <person name="Kennedy M."/>
            <person name="Barry K."/>
            <person name="Grigoriev I.V."/>
            <person name="Miller A.N."/>
            <person name="O'Donnell K."/>
            <person name="Stajich J.E."/>
            <person name="Bonito G."/>
        </authorList>
    </citation>
    <scope>NUCLEOTIDE SEQUENCE</scope>
    <source>
        <strain evidence="2">NRRL 28262</strain>
    </source>
</reference>
<dbReference type="Proteomes" id="UP001194580">
    <property type="component" value="Unassembled WGS sequence"/>
</dbReference>
<evidence type="ECO:0000313" key="3">
    <source>
        <dbReference type="Proteomes" id="UP001194580"/>
    </source>
</evidence>
<feature type="compositionally biased region" description="Gly residues" evidence="1">
    <location>
        <begin position="7"/>
        <end position="17"/>
    </location>
</feature>
<feature type="region of interest" description="Disordered" evidence="1">
    <location>
        <begin position="127"/>
        <end position="147"/>
    </location>
</feature>
<feature type="compositionally biased region" description="Gly residues" evidence="1">
    <location>
        <begin position="212"/>
        <end position="229"/>
    </location>
</feature>
<protein>
    <submittedName>
        <fullName evidence="2">Uncharacterized protein</fullName>
    </submittedName>
</protein>
<feature type="compositionally biased region" description="Gly residues" evidence="1">
    <location>
        <begin position="391"/>
        <end position="404"/>
    </location>
</feature>
<dbReference type="EMBL" id="JAAAIL010001675">
    <property type="protein sequence ID" value="KAG0266488.1"/>
    <property type="molecule type" value="Genomic_DNA"/>
</dbReference>
<comment type="caution">
    <text evidence="2">The sequence shown here is derived from an EMBL/GenBank/DDBJ whole genome shotgun (WGS) entry which is preliminary data.</text>
</comment>
<evidence type="ECO:0000256" key="1">
    <source>
        <dbReference type="SAM" id="MobiDB-lite"/>
    </source>
</evidence>